<proteinExistence type="predicted"/>
<organism evidence="2">
    <name type="scientific">Anopheles darlingi</name>
    <name type="common">Mosquito</name>
    <dbReference type="NCBI Taxonomy" id="43151"/>
    <lineage>
        <taxon>Eukaryota</taxon>
        <taxon>Metazoa</taxon>
        <taxon>Ecdysozoa</taxon>
        <taxon>Arthropoda</taxon>
        <taxon>Hexapoda</taxon>
        <taxon>Insecta</taxon>
        <taxon>Pterygota</taxon>
        <taxon>Neoptera</taxon>
        <taxon>Endopterygota</taxon>
        <taxon>Diptera</taxon>
        <taxon>Nematocera</taxon>
        <taxon>Culicoidea</taxon>
        <taxon>Culicidae</taxon>
        <taxon>Anophelinae</taxon>
        <taxon>Anopheles</taxon>
    </lineage>
</organism>
<reference evidence="2" key="1">
    <citation type="submission" date="2018-01" db="EMBL/GenBank/DDBJ databases">
        <title>An insight into the sialome of Amazonian anophelines.</title>
        <authorList>
            <person name="Ribeiro J.M."/>
            <person name="Scarpassa V."/>
            <person name="Calvo E."/>
        </authorList>
    </citation>
    <scope>NUCLEOTIDE SEQUENCE</scope>
</reference>
<feature type="transmembrane region" description="Helical" evidence="1">
    <location>
        <begin position="6"/>
        <end position="28"/>
    </location>
</feature>
<evidence type="ECO:0000256" key="1">
    <source>
        <dbReference type="SAM" id="Phobius"/>
    </source>
</evidence>
<dbReference type="EMBL" id="GGFL01014852">
    <property type="protein sequence ID" value="MBW79030.1"/>
    <property type="molecule type" value="Transcribed_RNA"/>
</dbReference>
<evidence type="ECO:0000313" key="2">
    <source>
        <dbReference type="EMBL" id="MBW79030.1"/>
    </source>
</evidence>
<sequence>MPGPSVAHLFLFLCKYTSFMISLFGAAWGTDRPTDSILLKGISWYNHTQAGTTAGLARTIVSSFITAISFCPVVGLN</sequence>
<keyword evidence="1" id="KW-1133">Transmembrane helix</keyword>
<protein>
    <submittedName>
        <fullName evidence="2">Uncharacterized protein</fullName>
    </submittedName>
</protein>
<keyword evidence="1" id="KW-0472">Membrane</keyword>
<name>A0A2M4DN87_ANODA</name>
<keyword evidence="1" id="KW-0812">Transmembrane</keyword>
<accession>A0A2M4DN87</accession>
<dbReference type="AlphaFoldDB" id="A0A2M4DN87"/>